<dbReference type="WBParaSite" id="maker-PairedContig_3528-snap-gene-0.17-mRNA-1">
    <property type="protein sequence ID" value="maker-PairedContig_3528-snap-gene-0.17-mRNA-1"/>
    <property type="gene ID" value="maker-PairedContig_3528-snap-gene-0.17"/>
</dbReference>
<sequence length="265" mass="29158">MCALPSIPSAPYRTPLLPPSRSSYISDFNHLNNGNSVAPSPCSRRIHSMQRKPPLEADTNFHKQQAQIRINVARVKFSLLVLALMSIVSILFAFTSLLSLLSIQWRTTTAESSDLAIDGSLMVRNMMYEIASSLSLIAVTTSISTFLLSTLQLFFALKMLKTNPTSIKRVLSFLSGGRFLRCIVYTAWFFAVLFFIVGSMLQWMLLPGRVGTISRGVGAAFGIASTALCTAGLIHCIYVWCSNDAKEVQESYVNGNLSTLSINNQ</sequence>
<keyword evidence="1" id="KW-1133">Transmembrane helix</keyword>
<protein>
    <submittedName>
        <fullName evidence="2">Uncharacterized protein</fullName>
    </submittedName>
</protein>
<dbReference type="AlphaFoldDB" id="A0A1I8ENF1"/>
<feature type="transmembrane region" description="Helical" evidence="1">
    <location>
        <begin position="178"/>
        <end position="205"/>
    </location>
</feature>
<evidence type="ECO:0000313" key="2">
    <source>
        <dbReference type="WBParaSite" id="maker-PairedContig_3528-snap-gene-0.17-mRNA-1"/>
    </source>
</evidence>
<proteinExistence type="predicted"/>
<dbReference type="Pfam" id="PF15038">
    <property type="entry name" value="Jiraiya"/>
    <property type="match status" value="1"/>
</dbReference>
<keyword evidence="1" id="KW-0812">Transmembrane</keyword>
<evidence type="ECO:0000256" key="1">
    <source>
        <dbReference type="SAM" id="Phobius"/>
    </source>
</evidence>
<dbReference type="InterPro" id="IPR029201">
    <property type="entry name" value="Jiraiya"/>
</dbReference>
<feature type="transmembrane region" description="Helical" evidence="1">
    <location>
        <begin position="130"/>
        <end position="157"/>
    </location>
</feature>
<reference evidence="2" key="1">
    <citation type="submission" date="2016-11" db="UniProtKB">
        <authorList>
            <consortium name="WormBaseParasite"/>
        </authorList>
    </citation>
    <scope>IDENTIFICATION</scope>
    <source>
        <strain evidence="2">pt0022</strain>
    </source>
</reference>
<feature type="transmembrane region" description="Helical" evidence="1">
    <location>
        <begin position="217"/>
        <end position="241"/>
    </location>
</feature>
<keyword evidence="1" id="KW-0472">Membrane</keyword>
<feature type="transmembrane region" description="Helical" evidence="1">
    <location>
        <begin position="79"/>
        <end position="103"/>
    </location>
</feature>
<organism evidence="2">
    <name type="scientific">Wuchereria bancrofti</name>
    <dbReference type="NCBI Taxonomy" id="6293"/>
    <lineage>
        <taxon>Eukaryota</taxon>
        <taxon>Metazoa</taxon>
        <taxon>Ecdysozoa</taxon>
        <taxon>Nematoda</taxon>
        <taxon>Chromadorea</taxon>
        <taxon>Rhabditida</taxon>
        <taxon>Spirurina</taxon>
        <taxon>Spiruromorpha</taxon>
        <taxon>Filarioidea</taxon>
        <taxon>Onchocercidae</taxon>
        <taxon>Wuchereria</taxon>
    </lineage>
</organism>
<accession>A0A1I8ENF1</accession>
<name>A0A1I8ENF1_WUCBA</name>